<feature type="domain" description="EGF-like" evidence="14">
    <location>
        <begin position="1052"/>
        <end position="1088"/>
    </location>
</feature>
<evidence type="ECO:0000256" key="8">
    <source>
        <dbReference type="ARBA" id="ARBA00022837"/>
    </source>
</evidence>
<feature type="disulfide bond" evidence="11">
    <location>
        <begin position="1078"/>
        <end position="1087"/>
    </location>
</feature>
<dbReference type="Gene3D" id="2.10.25.10">
    <property type="entry name" value="Laminin"/>
    <property type="match status" value="9"/>
</dbReference>
<dbReference type="GeneTree" id="ENSGT00940000155152"/>
<keyword evidence="7" id="KW-0677">Repeat</keyword>
<feature type="disulfide bond" evidence="11">
    <location>
        <begin position="908"/>
        <end position="917"/>
    </location>
</feature>
<keyword evidence="9 11" id="KW-1015">Disulfide bond</keyword>
<dbReference type="PROSITE" id="PS00010">
    <property type="entry name" value="ASX_HYDROXYL"/>
    <property type="match status" value="2"/>
</dbReference>
<dbReference type="OMA" id="SQGFECL"/>
<dbReference type="SUPFAM" id="SSF57196">
    <property type="entry name" value="EGF/Laminin"/>
    <property type="match status" value="3"/>
</dbReference>
<evidence type="ECO:0000256" key="5">
    <source>
        <dbReference type="ARBA" id="ARBA00022536"/>
    </source>
</evidence>
<feature type="domain" description="EGF-like" evidence="14">
    <location>
        <begin position="957"/>
        <end position="993"/>
    </location>
</feature>
<dbReference type="PROSITE" id="PS50025">
    <property type="entry name" value="LAM_G_DOMAIN"/>
    <property type="match status" value="3"/>
</dbReference>
<dbReference type="InterPro" id="IPR051022">
    <property type="entry name" value="Notch_Cell-Fate_Det"/>
</dbReference>
<feature type="domain" description="Laminin G" evidence="13">
    <location>
        <begin position="206"/>
        <end position="402"/>
    </location>
</feature>
<dbReference type="PANTHER" id="PTHR24049">
    <property type="entry name" value="CRUMBS FAMILY MEMBER"/>
    <property type="match status" value="1"/>
</dbReference>
<dbReference type="InterPro" id="IPR001791">
    <property type="entry name" value="Laminin_G"/>
</dbReference>
<dbReference type="PROSITE" id="PS50026">
    <property type="entry name" value="EGF_3"/>
    <property type="match status" value="9"/>
</dbReference>
<keyword evidence="12" id="KW-1133">Transmembrane helix</keyword>
<dbReference type="InterPro" id="IPR018097">
    <property type="entry name" value="EGF_Ca-bd_CS"/>
</dbReference>
<evidence type="ECO:0000313" key="15">
    <source>
        <dbReference type="Ensembl" id="ENSELUP00000043094.3"/>
    </source>
</evidence>
<dbReference type="InterPro" id="IPR000742">
    <property type="entry name" value="EGF"/>
</dbReference>
<feature type="disulfide bond" evidence="11">
    <location>
        <begin position="945"/>
        <end position="954"/>
    </location>
</feature>
<feature type="domain" description="EGF-like" evidence="14">
    <location>
        <begin position="623"/>
        <end position="659"/>
    </location>
</feature>
<reference evidence="15" key="2">
    <citation type="submission" date="2020-02" db="EMBL/GenBank/DDBJ databases">
        <title>Esox lucius (northern pike) genome, fEsoLuc1, primary haplotype.</title>
        <authorList>
            <person name="Myers G."/>
            <person name="Karagic N."/>
            <person name="Meyer A."/>
            <person name="Pippel M."/>
            <person name="Reichard M."/>
            <person name="Winkler S."/>
            <person name="Tracey A."/>
            <person name="Sims Y."/>
            <person name="Howe K."/>
            <person name="Rhie A."/>
            <person name="Formenti G."/>
            <person name="Durbin R."/>
            <person name="Fedrigo O."/>
            <person name="Jarvis E.D."/>
        </authorList>
    </citation>
    <scope>NUCLEOTIDE SEQUENCE [LARGE SCALE GENOMIC DNA]</scope>
</reference>
<dbReference type="Proteomes" id="UP000265140">
    <property type="component" value="Chromosome 3"/>
</dbReference>
<dbReference type="FunFam" id="2.60.120.200:FF:000055">
    <property type="entry name" value="Crumbs cell polarity complex component 1"/>
    <property type="match status" value="1"/>
</dbReference>
<feature type="disulfide bond" evidence="11">
    <location>
        <begin position="194"/>
        <end position="203"/>
    </location>
</feature>
<evidence type="ECO:0008006" key="17">
    <source>
        <dbReference type="Google" id="ProtNLM"/>
    </source>
</evidence>
<comment type="caution">
    <text evidence="11">Lacks conserved residue(s) required for the propagation of feature annotation.</text>
</comment>
<evidence type="ECO:0000256" key="1">
    <source>
        <dbReference type="ARBA" id="ARBA00004496"/>
    </source>
</evidence>
<evidence type="ECO:0000256" key="12">
    <source>
        <dbReference type="SAM" id="Phobius"/>
    </source>
</evidence>
<evidence type="ECO:0000256" key="9">
    <source>
        <dbReference type="ARBA" id="ARBA00023157"/>
    </source>
</evidence>
<keyword evidence="16" id="KW-1185">Reference proteome</keyword>
<feature type="domain" description="Laminin G" evidence="13">
    <location>
        <begin position="448"/>
        <end position="621"/>
    </location>
</feature>
<feature type="domain" description="EGF-like" evidence="14">
    <location>
        <begin position="404"/>
        <end position="442"/>
    </location>
</feature>
<dbReference type="SMART" id="SM00181">
    <property type="entry name" value="EGF"/>
    <property type="match status" value="9"/>
</dbReference>
<accession>A0A3P9AQL5</accession>
<keyword evidence="10" id="KW-0325">Glycoprotein</keyword>
<feature type="domain" description="EGF-like" evidence="14">
    <location>
        <begin position="1012"/>
        <end position="1050"/>
    </location>
</feature>
<evidence type="ECO:0000256" key="3">
    <source>
        <dbReference type="ARBA" id="ARBA00022490"/>
    </source>
</evidence>
<dbReference type="SMART" id="SM00179">
    <property type="entry name" value="EGF_CA"/>
    <property type="match status" value="8"/>
</dbReference>
<keyword evidence="6" id="KW-0732">Signal</keyword>
<feature type="disulfide bond" evidence="11">
    <location>
        <begin position="924"/>
        <end position="934"/>
    </location>
</feature>
<dbReference type="GO" id="GO:0048731">
    <property type="term" value="P:system development"/>
    <property type="evidence" value="ECO:0007669"/>
    <property type="project" value="UniProtKB-ARBA"/>
</dbReference>
<dbReference type="PROSITE" id="PS01186">
    <property type="entry name" value="EGF_2"/>
    <property type="match status" value="4"/>
</dbReference>
<dbReference type="CDD" id="cd00110">
    <property type="entry name" value="LamG"/>
    <property type="match status" value="3"/>
</dbReference>
<dbReference type="PROSITE" id="PS00022">
    <property type="entry name" value="EGF_1"/>
    <property type="match status" value="7"/>
</dbReference>
<keyword evidence="12" id="KW-0472">Membrane</keyword>
<dbReference type="InterPro" id="IPR013320">
    <property type="entry name" value="ConA-like_dom_sf"/>
</dbReference>
<dbReference type="SUPFAM" id="SSF57184">
    <property type="entry name" value="Growth factor receptor domain"/>
    <property type="match status" value="1"/>
</dbReference>
<sequence length="1129" mass="122562">MSVVKSSSLIPIRFVVIPALHMTGMGNKSFMHGRNRCEEAKMCSDGFQITSAICSGKTCRFRVIFHCRCAFCWCVVCVLVGVLMPSLLVCTIFSVKYIKCPQLSDYADYVICTGAVCEEDTGACELRPCHNSGVCQSHQDGYRCLCPRQSTDGPLYGGPNCTDALPGCDGNPCKNDGVCSPLFQDNQQAYTCSCRAGFTGSRCQTSTAFSFETSGYMHIETRLPSPEKTLNVTLSFRTDRPFGTLLQSRADDLLFTVELVQGRLRLSTRRGQRSGEPVVSELPLSAADGKWHTMEAWLGSEEDRSGLRLVQPACDEVGCARESAATRAPQPEQGDDLPEPGLVHRSLFLGGVGQGFGEGEAESADLAAYFLGCFRDVFVASRLVVPATPGDSLAQVNVTAGCGGQDECEDSPCQRRGQCVSRGWRRHICQCYRPYEGTVDCAEEYITAGFGDGDTASYAVFSLDDTLDSGSIAISMFVRTRTLSGLLLVMANSTSQYLHLWLDGGHVKVQAISSESLVGHRAVSDGHFHLVTVQLEGNLATLFHSAQRQGSIRVRPVAVQPGDMVYVGGLADQRDSGPFGGHLKGCVQDLRINRKRLQFFPIATPVASYQLEKLVDVTMGCSSDDVCTDNPCLNGGACYSMRDDFICICQPHTGGRLCEEVRWCELSPCPWTAACQPVANGFECVTNVTLRNDRTLSYRDNGKISRGLNTVLLSVRTRQTDATLLHAKRGSEFLTVSLQRSHLVLELQASGGQASHNVTIQSRTRLSDGHWHTVELSMEDPAQQISRWIAVLDGGKERGGGEHVMSEAPSGNLDFLREGADIFLGGLGPEAGGNLAGCLGPVQIGGLLLPYYEDTELSLPRPQDERFIMTHGGPSPQYGCWGASVCEPNPCLNQGACEDLFDTYLCTCPSDWTGPQCQNNADTCAVQPCVHGNCSVSGQGHVCSCEAGYTGARCEEDTDTCEDNGCGLGSTCLRGLVNYTCLCPRNMTGPLCNEKLPEVPWHISMISDPHLPVSVCPGDRWSYSCFNGGNCSKLDNACVCQPGFLGQWCEVDYDECVSNPCANGGHCHNLPNGFQCECGINFSGDQCTIDSSDFILYLALMQLQFMLQFMSYMILQIDDGPEIDWGHYS</sequence>
<dbReference type="InParanoid" id="A0A3P9AQL5"/>
<dbReference type="InterPro" id="IPR009030">
    <property type="entry name" value="Growth_fac_rcpt_cys_sf"/>
</dbReference>
<feature type="domain" description="EGF-like" evidence="14">
    <location>
        <begin position="920"/>
        <end position="955"/>
    </location>
</feature>
<feature type="disulfide bond" evidence="11">
    <location>
        <begin position="649"/>
        <end position="658"/>
    </location>
</feature>
<evidence type="ECO:0000259" key="14">
    <source>
        <dbReference type="PROSITE" id="PS50026"/>
    </source>
</evidence>
<feature type="domain" description="Laminin G" evidence="13">
    <location>
        <begin position="685"/>
        <end position="880"/>
    </location>
</feature>
<dbReference type="SMART" id="SM00282">
    <property type="entry name" value="LamG"/>
    <property type="match status" value="3"/>
</dbReference>
<dbReference type="GO" id="GO:0005737">
    <property type="term" value="C:cytoplasm"/>
    <property type="evidence" value="ECO:0007669"/>
    <property type="project" value="UniProtKB-SubCell"/>
</dbReference>
<comment type="subcellular location">
    <subcellularLocation>
        <location evidence="1">Cytoplasm</location>
    </subcellularLocation>
    <subcellularLocation>
        <location evidence="2">Secreted</location>
    </subcellularLocation>
</comment>
<feature type="domain" description="EGF-like" evidence="14">
    <location>
        <begin position="882"/>
        <end position="918"/>
    </location>
</feature>
<proteinExistence type="predicted"/>
<feature type="transmembrane region" description="Helical" evidence="12">
    <location>
        <begin position="70"/>
        <end position="95"/>
    </location>
</feature>
<dbReference type="Gene3D" id="2.60.120.200">
    <property type="match status" value="3"/>
</dbReference>
<protein>
    <recommendedName>
        <fullName evidence="17">Crumbs cell polarity complex component 1</fullName>
    </recommendedName>
</protein>
<feature type="domain" description="EGF-like" evidence="14">
    <location>
        <begin position="164"/>
        <end position="204"/>
    </location>
</feature>
<dbReference type="InterPro" id="IPR001881">
    <property type="entry name" value="EGF-like_Ca-bd_dom"/>
</dbReference>
<dbReference type="Ensembl" id="ENSELUT00000043803.3">
    <property type="protein sequence ID" value="ENSELUP00000043094.3"/>
    <property type="gene ID" value="ENSELUG00000024587.3"/>
</dbReference>
<reference evidence="15" key="4">
    <citation type="submission" date="2025-09" db="UniProtKB">
        <authorList>
            <consortium name="Ensembl"/>
        </authorList>
    </citation>
    <scope>IDENTIFICATION</scope>
</reference>
<dbReference type="PROSITE" id="PS01187">
    <property type="entry name" value="EGF_CA"/>
    <property type="match status" value="1"/>
</dbReference>
<evidence type="ECO:0000256" key="6">
    <source>
        <dbReference type="ARBA" id="ARBA00022729"/>
    </source>
</evidence>
<keyword evidence="3" id="KW-0963">Cytoplasm</keyword>
<dbReference type="GO" id="GO:0005576">
    <property type="term" value="C:extracellular region"/>
    <property type="evidence" value="ECO:0007669"/>
    <property type="project" value="UniProtKB-SubCell"/>
</dbReference>
<evidence type="ECO:0000256" key="11">
    <source>
        <dbReference type="PROSITE-ProRule" id="PRU00076"/>
    </source>
</evidence>
<dbReference type="Pfam" id="PF02210">
    <property type="entry name" value="Laminin_G_2"/>
    <property type="match status" value="3"/>
</dbReference>
<dbReference type="InterPro" id="IPR013032">
    <property type="entry name" value="EGF-like_CS"/>
</dbReference>
<evidence type="ECO:0000256" key="7">
    <source>
        <dbReference type="ARBA" id="ARBA00022737"/>
    </source>
</evidence>
<feature type="disulfide bond" evidence="11">
    <location>
        <begin position="1040"/>
        <end position="1049"/>
    </location>
</feature>
<keyword evidence="4" id="KW-0964">Secreted</keyword>
<dbReference type="FunFam" id="2.10.25.10:FF:000425">
    <property type="entry name" value="Eyes shut homolog"/>
    <property type="match status" value="1"/>
</dbReference>
<dbReference type="Pfam" id="PF12661">
    <property type="entry name" value="hEGF"/>
    <property type="match status" value="1"/>
</dbReference>
<evidence type="ECO:0000256" key="10">
    <source>
        <dbReference type="ARBA" id="ARBA00023180"/>
    </source>
</evidence>
<dbReference type="STRING" id="8010.ENSELUP00000043094"/>
<dbReference type="Pfam" id="PF00008">
    <property type="entry name" value="EGF"/>
    <property type="match status" value="4"/>
</dbReference>
<feature type="disulfide bond" evidence="11">
    <location>
        <begin position="983"/>
        <end position="992"/>
    </location>
</feature>
<dbReference type="InterPro" id="IPR000152">
    <property type="entry name" value="EGF-type_Asp/Asn_hydroxyl_site"/>
</dbReference>
<dbReference type="CDD" id="cd00054">
    <property type="entry name" value="EGF_CA"/>
    <property type="match status" value="3"/>
</dbReference>
<dbReference type="FunFam" id="2.10.25.10:FF:000095">
    <property type="entry name" value="Notch, isoform B"/>
    <property type="match status" value="1"/>
</dbReference>
<dbReference type="GO" id="GO:0005509">
    <property type="term" value="F:calcium ion binding"/>
    <property type="evidence" value="ECO:0007669"/>
    <property type="project" value="InterPro"/>
</dbReference>
<dbReference type="AlphaFoldDB" id="A0A3P9AQL5"/>
<evidence type="ECO:0000256" key="4">
    <source>
        <dbReference type="ARBA" id="ARBA00022525"/>
    </source>
</evidence>
<dbReference type="Bgee" id="ENSELUG00000024587">
    <property type="expression patterns" value="Expressed in camera-type eye and 3 other cell types or tissues"/>
</dbReference>
<evidence type="ECO:0000259" key="13">
    <source>
        <dbReference type="PROSITE" id="PS50025"/>
    </source>
</evidence>
<keyword evidence="8" id="KW-0106">Calcium</keyword>
<keyword evidence="12" id="KW-0812">Transmembrane</keyword>
<keyword evidence="5 11" id="KW-0245">EGF-like domain</keyword>
<evidence type="ECO:0000313" key="16">
    <source>
        <dbReference type="Proteomes" id="UP000265140"/>
    </source>
</evidence>
<evidence type="ECO:0000256" key="2">
    <source>
        <dbReference type="ARBA" id="ARBA00004613"/>
    </source>
</evidence>
<reference evidence="16" key="1">
    <citation type="journal article" date="2014" name="PLoS ONE">
        <title>The genome and linkage map of the northern pike (Esox lucius): conserved synteny revealed between the salmonid sister group and the Neoteleostei.</title>
        <authorList>
            <person name="Rondeau E.B."/>
            <person name="Minkley D.R."/>
            <person name="Leong J.S."/>
            <person name="Messmer A.M."/>
            <person name="Jantzen J.R."/>
            <person name="von Schalburg K.R."/>
            <person name="Lemon C."/>
            <person name="Bird N.H."/>
            <person name="Koop B.F."/>
        </authorList>
    </citation>
    <scope>NUCLEOTIDE SEQUENCE</scope>
</reference>
<reference evidence="15" key="3">
    <citation type="submission" date="2025-08" db="UniProtKB">
        <authorList>
            <consortium name="Ensembl"/>
        </authorList>
    </citation>
    <scope>IDENTIFICATION</scope>
</reference>
<dbReference type="SUPFAM" id="SSF49899">
    <property type="entry name" value="Concanavalin A-like lectins/glucanases"/>
    <property type="match status" value="3"/>
</dbReference>
<organism evidence="15 16">
    <name type="scientific">Esox lucius</name>
    <name type="common">Northern pike</name>
    <dbReference type="NCBI Taxonomy" id="8010"/>
    <lineage>
        <taxon>Eukaryota</taxon>
        <taxon>Metazoa</taxon>
        <taxon>Chordata</taxon>
        <taxon>Craniata</taxon>
        <taxon>Vertebrata</taxon>
        <taxon>Euteleostomi</taxon>
        <taxon>Actinopterygii</taxon>
        <taxon>Neopterygii</taxon>
        <taxon>Teleostei</taxon>
        <taxon>Protacanthopterygii</taxon>
        <taxon>Esociformes</taxon>
        <taxon>Esocidae</taxon>
        <taxon>Esox</taxon>
    </lineage>
</organism>
<feature type="domain" description="EGF-like" evidence="14">
    <location>
        <begin position="120"/>
        <end position="162"/>
    </location>
</feature>
<name>A0A3P9AQL5_ESOLU</name>